<dbReference type="AlphaFoldDB" id="A0A3N4ITZ1"/>
<gene>
    <name evidence="3" type="ORF">L873DRAFT_1724481</name>
</gene>
<feature type="compositionally biased region" description="Basic and acidic residues" evidence="2">
    <location>
        <begin position="21"/>
        <end position="39"/>
    </location>
</feature>
<feature type="coiled-coil region" evidence="1">
    <location>
        <begin position="108"/>
        <end position="142"/>
    </location>
</feature>
<feature type="region of interest" description="Disordered" evidence="2">
    <location>
        <begin position="21"/>
        <end position="49"/>
    </location>
</feature>
<dbReference type="Proteomes" id="UP000276215">
    <property type="component" value="Unassembled WGS sequence"/>
</dbReference>
<organism evidence="3 4">
    <name type="scientific">Choiromyces venosus 120613-1</name>
    <dbReference type="NCBI Taxonomy" id="1336337"/>
    <lineage>
        <taxon>Eukaryota</taxon>
        <taxon>Fungi</taxon>
        <taxon>Dikarya</taxon>
        <taxon>Ascomycota</taxon>
        <taxon>Pezizomycotina</taxon>
        <taxon>Pezizomycetes</taxon>
        <taxon>Pezizales</taxon>
        <taxon>Tuberaceae</taxon>
        <taxon>Choiromyces</taxon>
    </lineage>
</organism>
<protein>
    <recommendedName>
        <fullName evidence="5">SAP domain-containing protein</fullName>
    </recommendedName>
</protein>
<evidence type="ECO:0000256" key="1">
    <source>
        <dbReference type="SAM" id="Coils"/>
    </source>
</evidence>
<dbReference type="EMBL" id="ML120661">
    <property type="protein sequence ID" value="RPA88817.1"/>
    <property type="molecule type" value="Genomic_DNA"/>
</dbReference>
<dbReference type="Gene3D" id="1.20.5.170">
    <property type="match status" value="1"/>
</dbReference>
<name>A0A3N4ITZ1_9PEZI</name>
<dbReference type="Gene3D" id="1.10.720.30">
    <property type="entry name" value="SAP domain"/>
    <property type="match status" value="1"/>
</dbReference>
<dbReference type="InterPro" id="IPR036361">
    <property type="entry name" value="SAP_dom_sf"/>
</dbReference>
<evidence type="ECO:0000313" key="4">
    <source>
        <dbReference type="Proteomes" id="UP000276215"/>
    </source>
</evidence>
<keyword evidence="4" id="KW-1185">Reference proteome</keyword>
<sequence>MPPKLKDLQKQCKAARLDHRGKIPELIQRLKDHKDREESSPEDQEDPKCDAILVTQSKVSSEEETKRDAKDAFGQALEEEELDVKIVMGELYVGNPRGLGLAGLPTELASLKGEVKDLKGEVKDLKGEVNELRDHVSTLRLAGQEYRRVRNRFISTFKRDKLDDMTQSDLDIIREGNITAHGGDAAVDALLYEGVEGRHDTYAFEELYGMHPSDVKKITHKETIDILNLHAGVRADNDKTGTDEFYKRFADFIQAFKRSDPKVNYLIGESTNVTRAAYWSLLKCQRYTDSA</sequence>
<evidence type="ECO:0000313" key="3">
    <source>
        <dbReference type="EMBL" id="RPA88817.1"/>
    </source>
</evidence>
<dbReference type="OrthoDB" id="445357at2759"/>
<reference evidence="3 4" key="1">
    <citation type="journal article" date="2018" name="Nat. Ecol. Evol.">
        <title>Pezizomycetes genomes reveal the molecular basis of ectomycorrhizal truffle lifestyle.</title>
        <authorList>
            <person name="Murat C."/>
            <person name="Payen T."/>
            <person name="Noel B."/>
            <person name="Kuo A."/>
            <person name="Morin E."/>
            <person name="Chen J."/>
            <person name="Kohler A."/>
            <person name="Krizsan K."/>
            <person name="Balestrini R."/>
            <person name="Da Silva C."/>
            <person name="Montanini B."/>
            <person name="Hainaut M."/>
            <person name="Levati E."/>
            <person name="Barry K.W."/>
            <person name="Belfiori B."/>
            <person name="Cichocki N."/>
            <person name="Clum A."/>
            <person name="Dockter R.B."/>
            <person name="Fauchery L."/>
            <person name="Guy J."/>
            <person name="Iotti M."/>
            <person name="Le Tacon F."/>
            <person name="Lindquist E.A."/>
            <person name="Lipzen A."/>
            <person name="Malagnac F."/>
            <person name="Mello A."/>
            <person name="Molinier V."/>
            <person name="Miyauchi S."/>
            <person name="Poulain J."/>
            <person name="Riccioni C."/>
            <person name="Rubini A."/>
            <person name="Sitrit Y."/>
            <person name="Splivallo R."/>
            <person name="Traeger S."/>
            <person name="Wang M."/>
            <person name="Zifcakova L."/>
            <person name="Wipf D."/>
            <person name="Zambonelli A."/>
            <person name="Paolocci F."/>
            <person name="Nowrousian M."/>
            <person name="Ottonello S."/>
            <person name="Baldrian P."/>
            <person name="Spatafora J.W."/>
            <person name="Henrissat B."/>
            <person name="Nagy L.G."/>
            <person name="Aury J.M."/>
            <person name="Wincker P."/>
            <person name="Grigoriev I.V."/>
            <person name="Bonfante P."/>
            <person name="Martin F.M."/>
        </authorList>
    </citation>
    <scope>NUCLEOTIDE SEQUENCE [LARGE SCALE GENOMIC DNA]</scope>
    <source>
        <strain evidence="3 4">120613-1</strain>
    </source>
</reference>
<evidence type="ECO:0008006" key="5">
    <source>
        <dbReference type="Google" id="ProtNLM"/>
    </source>
</evidence>
<accession>A0A3N4ITZ1</accession>
<dbReference type="STRING" id="1336337.A0A3N4ITZ1"/>
<proteinExistence type="predicted"/>
<keyword evidence="1" id="KW-0175">Coiled coil</keyword>
<evidence type="ECO:0000256" key="2">
    <source>
        <dbReference type="SAM" id="MobiDB-lite"/>
    </source>
</evidence>